<name>A0A7J3M391_ARCFL</name>
<dbReference type="EMBL" id="DSYZ01000122">
    <property type="protein sequence ID" value="HGT83343.1"/>
    <property type="molecule type" value="Genomic_DNA"/>
</dbReference>
<reference evidence="2" key="1">
    <citation type="journal article" date="2020" name="mSystems">
        <title>Genome- and Community-Level Interaction Insights into Carbon Utilization and Element Cycling Functions of Hydrothermarchaeota in Hydrothermal Sediment.</title>
        <authorList>
            <person name="Zhou Z."/>
            <person name="Liu Y."/>
            <person name="Xu W."/>
            <person name="Pan J."/>
            <person name="Luo Z.H."/>
            <person name="Li M."/>
        </authorList>
    </citation>
    <scope>NUCLEOTIDE SEQUENCE [LARGE SCALE GENOMIC DNA]</scope>
    <source>
        <strain evidence="2">SpSt-587</strain>
    </source>
</reference>
<evidence type="ECO:0000256" key="1">
    <source>
        <dbReference type="SAM" id="Phobius"/>
    </source>
</evidence>
<comment type="caution">
    <text evidence="2">The sequence shown here is derived from an EMBL/GenBank/DDBJ whole genome shotgun (WGS) entry which is preliminary data.</text>
</comment>
<gene>
    <name evidence="2" type="ORF">ENT52_06420</name>
</gene>
<organism evidence="2">
    <name type="scientific">Archaeoglobus fulgidus</name>
    <dbReference type="NCBI Taxonomy" id="2234"/>
    <lineage>
        <taxon>Archaea</taxon>
        <taxon>Methanobacteriati</taxon>
        <taxon>Methanobacteriota</taxon>
        <taxon>Archaeoglobi</taxon>
        <taxon>Archaeoglobales</taxon>
        <taxon>Archaeoglobaceae</taxon>
        <taxon>Archaeoglobus</taxon>
    </lineage>
</organism>
<dbReference type="AlphaFoldDB" id="A0A7J3M391"/>
<keyword evidence="1" id="KW-0472">Membrane</keyword>
<protein>
    <submittedName>
        <fullName evidence="2">Uncharacterized protein</fullName>
    </submittedName>
</protein>
<evidence type="ECO:0000313" key="2">
    <source>
        <dbReference type="EMBL" id="HGT83343.1"/>
    </source>
</evidence>
<sequence length="137" mass="15989">MVRIFWEILISTFGIGLGFFIGENLLKKLGIENKSQKVILKIEEIPEYLKNKFLVNSAVIDRERKKMIGIEEVEAMEMRKLLEQTNAEELVIFQENDCRYALKRGKTFLYVRGRIASIKDLSEIWEVVHRSLRGVGK</sequence>
<keyword evidence="1" id="KW-0812">Transmembrane</keyword>
<accession>A0A7J3M391</accession>
<keyword evidence="1" id="KW-1133">Transmembrane helix</keyword>
<proteinExistence type="predicted"/>
<feature type="transmembrane region" description="Helical" evidence="1">
    <location>
        <begin position="6"/>
        <end position="26"/>
    </location>
</feature>